<comment type="caution">
    <text evidence="3">The sequence shown here is derived from an EMBL/GenBank/DDBJ whole genome shotgun (WGS) entry which is preliminary data.</text>
</comment>
<sequence length="300" mass="32295">MLARPSTQELAASQYGAVPLTNDVPQGDLHCTPACCTSTVRNPASRDSVMTSVTTKDDAACGGTSNVTCGQSEDGPRREAGDAARPCRAAPRVVQKGARGGTAASLSDDEDGPVTDRLLLADWPGRNRRWLMRRREAMCENPDGHFAGNAEGTRAPCEAMAACLRVSLPFALVPVRLAHTKHQLLLLLSSLIVSVQLQHGTPLVPLLLLTLPERARTQTRPSPTHAIPFRSIHPSPPSSHQPENKLWCPLPPCKIDPGSGTSATAATARRCRFAVVNTVRFEAQNLLLPAPEHRERTLPR</sequence>
<gene>
    <name evidence="3" type="ORF">PCL_08274</name>
    <name evidence="2" type="ORF">Purlil1_3262</name>
</gene>
<evidence type="ECO:0000313" key="3">
    <source>
        <dbReference type="EMBL" id="PWI74960.1"/>
    </source>
</evidence>
<evidence type="ECO:0000313" key="4">
    <source>
        <dbReference type="Proteomes" id="UP000245956"/>
    </source>
</evidence>
<accession>A0A2U3EKJ2</accession>
<feature type="region of interest" description="Disordered" evidence="1">
    <location>
        <begin position="218"/>
        <end position="243"/>
    </location>
</feature>
<proteinExistence type="predicted"/>
<organism evidence="3 4">
    <name type="scientific">Purpureocillium lilacinum</name>
    <name type="common">Paecilomyces lilacinus</name>
    <dbReference type="NCBI Taxonomy" id="33203"/>
    <lineage>
        <taxon>Eukaryota</taxon>
        <taxon>Fungi</taxon>
        <taxon>Dikarya</taxon>
        <taxon>Ascomycota</taxon>
        <taxon>Pezizomycotina</taxon>
        <taxon>Sordariomycetes</taxon>
        <taxon>Hypocreomycetidae</taxon>
        <taxon>Hypocreales</taxon>
        <taxon>Ophiocordycipitaceae</taxon>
        <taxon>Purpureocillium</taxon>
    </lineage>
</organism>
<feature type="region of interest" description="Disordered" evidence="1">
    <location>
        <begin position="67"/>
        <end position="111"/>
    </location>
</feature>
<dbReference type="Proteomes" id="UP000245956">
    <property type="component" value="Unassembled WGS sequence"/>
</dbReference>
<dbReference type="EMBL" id="LCWV01000003">
    <property type="protein sequence ID" value="PWI74960.1"/>
    <property type="molecule type" value="Genomic_DNA"/>
</dbReference>
<reference evidence="3 4" key="2">
    <citation type="journal article" date="2016" name="Front. Microbiol.">
        <title>Genome and transcriptome sequences reveal the specific parasitism of the nematophagous Purpureocillium lilacinum 36-1.</title>
        <authorList>
            <person name="Xie J."/>
            <person name="Li S."/>
            <person name="Mo C."/>
            <person name="Xiao X."/>
            <person name="Peng D."/>
            <person name="Wang G."/>
            <person name="Xiao Y."/>
        </authorList>
    </citation>
    <scope>NUCLEOTIDE SEQUENCE [LARGE SCALE GENOMIC DNA]</scope>
    <source>
        <strain evidence="3 4">36-1</strain>
    </source>
</reference>
<name>A0A2U3EKJ2_PURLI</name>
<evidence type="ECO:0000256" key="1">
    <source>
        <dbReference type="SAM" id="MobiDB-lite"/>
    </source>
</evidence>
<protein>
    <submittedName>
        <fullName evidence="3">Uncharacterized protein</fullName>
    </submittedName>
</protein>
<dbReference type="Proteomes" id="UP001287286">
    <property type="component" value="Unassembled WGS sequence"/>
</dbReference>
<dbReference type="EMBL" id="JAWRVI010000008">
    <property type="protein sequence ID" value="KAK4092641.1"/>
    <property type="molecule type" value="Genomic_DNA"/>
</dbReference>
<reference evidence="2 5" key="4">
    <citation type="journal article" date="2024" name="Microbiol. Resour. Announc.">
        <title>Genome annotations for the ascomycete fungi Trichoderma harzianum, Trichoderma aggressivum, and Purpureocillium lilacinum.</title>
        <authorList>
            <person name="Beijen E.P.W."/>
            <person name="Ohm R.A."/>
        </authorList>
    </citation>
    <scope>NUCLEOTIDE SEQUENCE [LARGE SCALE GENOMIC DNA]</scope>
    <source>
        <strain evidence="2 5">CBS 150709</strain>
    </source>
</reference>
<evidence type="ECO:0000313" key="5">
    <source>
        <dbReference type="Proteomes" id="UP001287286"/>
    </source>
</evidence>
<evidence type="ECO:0000313" key="2">
    <source>
        <dbReference type="EMBL" id="KAK4092641.1"/>
    </source>
</evidence>
<reference evidence="2" key="3">
    <citation type="submission" date="2023-11" db="EMBL/GenBank/DDBJ databases">
        <authorList>
            <person name="Beijen E."/>
            <person name="Ohm R.A."/>
        </authorList>
    </citation>
    <scope>NUCLEOTIDE SEQUENCE</scope>
    <source>
        <strain evidence="2">CBS 150709</strain>
    </source>
</reference>
<keyword evidence="5" id="KW-1185">Reference proteome</keyword>
<dbReference type="AlphaFoldDB" id="A0A2U3EKJ2"/>
<feature type="compositionally biased region" description="Low complexity" evidence="1">
    <location>
        <begin position="83"/>
        <end position="92"/>
    </location>
</feature>
<reference evidence="3" key="1">
    <citation type="submission" date="2015-05" db="EMBL/GenBank/DDBJ databases">
        <authorList>
            <person name="Wang D.B."/>
            <person name="Wang M."/>
        </authorList>
    </citation>
    <scope>NUCLEOTIDE SEQUENCE</scope>
    <source>
        <strain evidence="3">36-1</strain>
    </source>
</reference>